<dbReference type="RefSeq" id="XP_019039784.1">
    <property type="nucleotide sequence ID" value="XM_019183116.1"/>
</dbReference>
<gene>
    <name evidence="2" type="ORF">WICANDRAFT_61145</name>
</gene>
<feature type="region of interest" description="Disordered" evidence="1">
    <location>
        <begin position="363"/>
        <end position="403"/>
    </location>
</feature>
<proteinExistence type="predicted"/>
<dbReference type="Proteomes" id="UP000094112">
    <property type="component" value="Unassembled WGS sequence"/>
</dbReference>
<dbReference type="GO" id="GO:0003677">
    <property type="term" value="F:DNA binding"/>
    <property type="evidence" value="ECO:0007669"/>
    <property type="project" value="TreeGrafter"/>
</dbReference>
<dbReference type="AlphaFoldDB" id="A0A1E3P6S0"/>
<feature type="compositionally biased region" description="Low complexity" evidence="1">
    <location>
        <begin position="326"/>
        <end position="345"/>
    </location>
</feature>
<feature type="region of interest" description="Disordered" evidence="1">
    <location>
        <begin position="296"/>
        <end position="345"/>
    </location>
</feature>
<accession>A0A1E3P6S0</accession>
<feature type="compositionally biased region" description="Low complexity" evidence="1">
    <location>
        <begin position="391"/>
        <end position="403"/>
    </location>
</feature>
<dbReference type="InterPro" id="IPR018608">
    <property type="entry name" value="Gti1/Pac2"/>
</dbReference>
<feature type="region of interest" description="Disordered" evidence="1">
    <location>
        <begin position="226"/>
        <end position="284"/>
    </location>
</feature>
<protein>
    <submittedName>
        <fullName evidence="2">Uncharacterized protein</fullName>
    </submittedName>
</protein>
<dbReference type="EMBL" id="KV454209">
    <property type="protein sequence ID" value="ODQ60577.1"/>
    <property type="molecule type" value="Genomic_DNA"/>
</dbReference>
<dbReference type="PANTHER" id="PTHR28027:SF2">
    <property type="entry name" value="TRANSCRIPTIONAL REGULATOR MIT1"/>
    <property type="match status" value="1"/>
</dbReference>
<dbReference type="Pfam" id="PF09729">
    <property type="entry name" value="Gti1_Pac2"/>
    <property type="match status" value="2"/>
</dbReference>
<dbReference type="PANTHER" id="PTHR28027">
    <property type="entry name" value="TRANSCRIPTIONAL REGULATOR MIT1"/>
    <property type="match status" value="1"/>
</dbReference>
<sequence>MSGSKINPTYFGYIGSTKDALLIIQACLNNQLYTVPRRPHDRERSSLIQSGNVFVFIEERSGIKRWTDGVAWSPSRILGRFLKSNDDYESPLQSNSSSNNTSIPNRSLVGSLVTSYAFKEYGLIKKTLSLTVTRLDSINSQPIQETIHLVSYYSAEDVLNGKLQRPCDSNSNLSKIQLSNELWNAVKESSLGGKIPIEDEAYYFMDQSNPNAIALGFNPAIHLQPQYQQHNQQHHHQSSSSSNQQFNIPLPHPNSNNYSLPPPVPLQDQPQQQQPPPQAQPQPIDLQNMPMFYQYPRYSPSISYPQQQQIQQQQQAPPPQRRHTQHSPISPSSPQSQHQQPSQQLPPHLQYTQKDYSPLLKDVNYNTIPSSMGFNNSSLPQPQFQQPPPQQQQLPQQPLQQPQILPQQSNSSMIGLHNPNNNGLSGKWFGYDDSTSNGGGVVPPPPPPATAAATNAGYAAGYQFNQNH</sequence>
<reference evidence="2 3" key="1">
    <citation type="journal article" date="2016" name="Proc. Natl. Acad. Sci. U.S.A.">
        <title>Comparative genomics of biotechnologically important yeasts.</title>
        <authorList>
            <person name="Riley R."/>
            <person name="Haridas S."/>
            <person name="Wolfe K.H."/>
            <person name="Lopes M.R."/>
            <person name="Hittinger C.T."/>
            <person name="Goeker M."/>
            <person name="Salamov A.A."/>
            <person name="Wisecaver J.H."/>
            <person name="Long T.M."/>
            <person name="Calvey C.H."/>
            <person name="Aerts A.L."/>
            <person name="Barry K.W."/>
            <person name="Choi C."/>
            <person name="Clum A."/>
            <person name="Coughlan A.Y."/>
            <person name="Deshpande S."/>
            <person name="Douglass A.P."/>
            <person name="Hanson S.J."/>
            <person name="Klenk H.-P."/>
            <person name="LaButti K.M."/>
            <person name="Lapidus A."/>
            <person name="Lindquist E.A."/>
            <person name="Lipzen A.M."/>
            <person name="Meier-Kolthoff J.P."/>
            <person name="Ohm R.A."/>
            <person name="Otillar R.P."/>
            <person name="Pangilinan J.L."/>
            <person name="Peng Y."/>
            <person name="Rokas A."/>
            <person name="Rosa C.A."/>
            <person name="Scheuner C."/>
            <person name="Sibirny A.A."/>
            <person name="Slot J.C."/>
            <person name="Stielow J.B."/>
            <person name="Sun H."/>
            <person name="Kurtzman C.P."/>
            <person name="Blackwell M."/>
            <person name="Grigoriev I.V."/>
            <person name="Jeffries T.W."/>
        </authorList>
    </citation>
    <scope>NUCLEOTIDE SEQUENCE [LARGE SCALE GENOMIC DNA]</scope>
    <source>
        <strain evidence="3">ATCC 58044 / CBS 1984 / NCYC 433 / NRRL Y-366-8</strain>
    </source>
</reference>
<organism evidence="2 3">
    <name type="scientific">Wickerhamomyces anomalus (strain ATCC 58044 / CBS 1984 / NCYC 433 / NRRL Y-366-8)</name>
    <name type="common">Yeast</name>
    <name type="synonym">Hansenula anomala</name>
    <dbReference type="NCBI Taxonomy" id="683960"/>
    <lineage>
        <taxon>Eukaryota</taxon>
        <taxon>Fungi</taxon>
        <taxon>Dikarya</taxon>
        <taxon>Ascomycota</taxon>
        <taxon>Saccharomycotina</taxon>
        <taxon>Saccharomycetes</taxon>
        <taxon>Phaffomycetales</taxon>
        <taxon>Wickerhamomycetaceae</taxon>
        <taxon>Wickerhamomyces</taxon>
    </lineage>
</organism>
<feature type="compositionally biased region" description="Low complexity" evidence="1">
    <location>
        <begin position="296"/>
        <end position="315"/>
    </location>
</feature>
<name>A0A1E3P6S0_WICAA</name>
<feature type="region of interest" description="Disordered" evidence="1">
    <location>
        <begin position="435"/>
        <end position="454"/>
    </location>
</feature>
<feature type="compositionally biased region" description="Polar residues" evidence="1">
    <location>
        <begin position="364"/>
        <end position="378"/>
    </location>
</feature>
<evidence type="ECO:0000313" key="2">
    <source>
        <dbReference type="EMBL" id="ODQ60577.1"/>
    </source>
</evidence>
<dbReference type="GeneID" id="30200362"/>
<evidence type="ECO:0000256" key="1">
    <source>
        <dbReference type="SAM" id="MobiDB-lite"/>
    </source>
</evidence>
<keyword evidence="3" id="KW-1185">Reference proteome</keyword>
<evidence type="ECO:0000313" key="3">
    <source>
        <dbReference type="Proteomes" id="UP000094112"/>
    </source>
</evidence>
<dbReference type="OrthoDB" id="5572844at2759"/>